<sequence>MEINEKKLKEILKGERQEFQKYVDTRFEKQRKEFQKHTDNIVAKQREEFQNHTGALAEEFQSQTQAVAEQYSGINRKLDSHAEMIAEMKEGIDVMKDDIVIIKKDVEVIKDILDKKVDHGDFVLLERRVLTLETK</sequence>
<gene>
    <name evidence="1" type="ORF">A2W59_01865</name>
</gene>
<proteinExistence type="predicted"/>
<organism evidence="1 2">
    <name type="scientific">Candidatus Terrybacteria bacterium RIFCSPHIGHO2_02_41_19</name>
    <dbReference type="NCBI Taxonomy" id="1802364"/>
    <lineage>
        <taxon>Bacteria</taxon>
        <taxon>Candidatus Terryibacteriota</taxon>
    </lineage>
</organism>
<dbReference type="AlphaFoldDB" id="A0A1G2PQ07"/>
<protein>
    <submittedName>
        <fullName evidence="1">Uncharacterized protein</fullName>
    </submittedName>
</protein>
<dbReference type="Proteomes" id="UP000178646">
    <property type="component" value="Unassembled WGS sequence"/>
</dbReference>
<name>A0A1G2PQ07_9BACT</name>
<reference evidence="1 2" key="1">
    <citation type="journal article" date="2016" name="Nat. Commun.">
        <title>Thousands of microbial genomes shed light on interconnected biogeochemical processes in an aquifer system.</title>
        <authorList>
            <person name="Anantharaman K."/>
            <person name="Brown C.T."/>
            <person name="Hug L.A."/>
            <person name="Sharon I."/>
            <person name="Castelle C.J."/>
            <person name="Probst A.J."/>
            <person name="Thomas B.C."/>
            <person name="Singh A."/>
            <person name="Wilkins M.J."/>
            <person name="Karaoz U."/>
            <person name="Brodie E.L."/>
            <person name="Williams K.H."/>
            <person name="Hubbard S.S."/>
            <person name="Banfield J.F."/>
        </authorList>
    </citation>
    <scope>NUCLEOTIDE SEQUENCE [LARGE SCALE GENOMIC DNA]</scope>
</reference>
<comment type="caution">
    <text evidence="1">The sequence shown here is derived from an EMBL/GenBank/DDBJ whole genome shotgun (WGS) entry which is preliminary data.</text>
</comment>
<evidence type="ECO:0000313" key="1">
    <source>
        <dbReference type="EMBL" id="OHA50426.1"/>
    </source>
</evidence>
<accession>A0A1G2PQ07</accession>
<dbReference type="EMBL" id="MHSU01000018">
    <property type="protein sequence ID" value="OHA50426.1"/>
    <property type="molecule type" value="Genomic_DNA"/>
</dbReference>
<evidence type="ECO:0000313" key="2">
    <source>
        <dbReference type="Proteomes" id="UP000178646"/>
    </source>
</evidence>